<feature type="non-terminal residue" evidence="1">
    <location>
        <position position="1"/>
    </location>
</feature>
<proteinExistence type="predicted"/>
<reference evidence="1" key="1">
    <citation type="submission" date="2021-06" db="EMBL/GenBank/DDBJ databases">
        <authorList>
            <person name="Kallberg Y."/>
            <person name="Tangrot J."/>
            <person name="Rosling A."/>
        </authorList>
    </citation>
    <scope>NUCLEOTIDE SEQUENCE</scope>
    <source>
        <strain evidence="1">CL551</strain>
    </source>
</reference>
<dbReference type="PANTHER" id="PTHR35871:SF1">
    <property type="entry name" value="CXC1-LIKE CYSTEINE CLUSTER ASSOCIATED WITH KDZ TRANSPOSASES DOMAIN-CONTAINING PROTEIN"/>
    <property type="match status" value="1"/>
</dbReference>
<gene>
    <name evidence="1" type="ORF">AMORRO_LOCUS17621</name>
</gene>
<feature type="non-terminal residue" evidence="1">
    <location>
        <position position="164"/>
    </location>
</feature>
<dbReference type="AlphaFoldDB" id="A0A9N9P2M9"/>
<dbReference type="Proteomes" id="UP000789342">
    <property type="component" value="Unassembled WGS sequence"/>
</dbReference>
<keyword evidence="2" id="KW-1185">Reference proteome</keyword>
<name>A0A9N9P2M9_9GLOM</name>
<accession>A0A9N9P2M9</accession>
<evidence type="ECO:0000313" key="1">
    <source>
        <dbReference type="EMBL" id="CAG8784764.1"/>
    </source>
</evidence>
<dbReference type="OrthoDB" id="10044727at2759"/>
<comment type="caution">
    <text evidence="1">The sequence shown here is derived from an EMBL/GenBank/DDBJ whole genome shotgun (WGS) entry which is preliminary data.</text>
</comment>
<protein>
    <submittedName>
        <fullName evidence="1">15844_t:CDS:1</fullName>
    </submittedName>
</protein>
<sequence>LLIDRQGKHAKLKSLIKNKDFSDNCQAWLHQKKPESHSPNVLKMYIEGIVFPQMGIYYNGHEQSDVVIYRKEWLNRMFEYRKYMKSFNGKMLDIVIEPQLESSKKELVQVTYDECHFYANDDQRRIWIGKDEDILRPKDKGCSVMVSAFLCPFGRILEIDATNQ</sequence>
<organism evidence="1 2">
    <name type="scientific">Acaulospora morrowiae</name>
    <dbReference type="NCBI Taxonomy" id="94023"/>
    <lineage>
        <taxon>Eukaryota</taxon>
        <taxon>Fungi</taxon>
        <taxon>Fungi incertae sedis</taxon>
        <taxon>Mucoromycota</taxon>
        <taxon>Glomeromycotina</taxon>
        <taxon>Glomeromycetes</taxon>
        <taxon>Diversisporales</taxon>
        <taxon>Acaulosporaceae</taxon>
        <taxon>Acaulospora</taxon>
    </lineage>
</organism>
<dbReference type="PANTHER" id="PTHR35871">
    <property type="entry name" value="EXPRESSED PROTEIN"/>
    <property type="match status" value="1"/>
</dbReference>
<dbReference type="EMBL" id="CAJVPV010055632">
    <property type="protein sequence ID" value="CAG8784764.1"/>
    <property type="molecule type" value="Genomic_DNA"/>
</dbReference>
<evidence type="ECO:0000313" key="2">
    <source>
        <dbReference type="Proteomes" id="UP000789342"/>
    </source>
</evidence>